<organism evidence="9 10">
    <name type="scientific">Neorhizobium galegae bv. orientalis str. HAMBI 540</name>
    <dbReference type="NCBI Taxonomy" id="1028800"/>
    <lineage>
        <taxon>Bacteria</taxon>
        <taxon>Pseudomonadati</taxon>
        <taxon>Pseudomonadota</taxon>
        <taxon>Alphaproteobacteria</taxon>
        <taxon>Hyphomicrobiales</taxon>
        <taxon>Rhizobiaceae</taxon>
        <taxon>Rhizobium/Agrobacterium group</taxon>
        <taxon>Neorhizobium</taxon>
    </lineage>
</organism>
<dbReference type="HOGENOM" id="CLU_014330_3_2_5"/>
<dbReference type="PROSITE" id="PS50862">
    <property type="entry name" value="AA_TRNA_LIGASE_II"/>
    <property type="match status" value="1"/>
</dbReference>
<evidence type="ECO:0000256" key="1">
    <source>
        <dbReference type="ARBA" id="ARBA00006303"/>
    </source>
</evidence>
<dbReference type="GO" id="GO:0005737">
    <property type="term" value="C:cytoplasm"/>
    <property type="evidence" value="ECO:0007669"/>
    <property type="project" value="UniProtKB-SubCell"/>
</dbReference>
<dbReference type="EC" id="6.1.1.23" evidence="7"/>
<dbReference type="PANTHER" id="PTHR22594">
    <property type="entry name" value="ASPARTYL/LYSYL-TRNA SYNTHETASE"/>
    <property type="match status" value="1"/>
</dbReference>
<reference evidence="10" key="1">
    <citation type="journal article" date="2014" name="BMC Genomics">
        <title>Genome sequencing of two Neorhizobium galegae strains reveals a noeT gene responsible for the unusual acetylation of the nodulation factors.</title>
        <authorList>
            <person name="Osterman J."/>
            <person name="Marsh J."/>
            <person name="Laine P.K."/>
            <person name="Zeng Z."/>
            <person name="Alatalo E."/>
            <person name="Sullivan J.T."/>
            <person name="Young J.P."/>
            <person name="Thomas-Oates J."/>
            <person name="Paulin L."/>
            <person name="Lindstrom K."/>
        </authorList>
    </citation>
    <scope>NUCLEOTIDE SEQUENCE [LARGE SCALE GENOMIC DNA]</scope>
    <source>
        <strain evidence="10">HAMBI 540</strain>
    </source>
</reference>
<feature type="binding site" evidence="7">
    <location>
        <position position="503"/>
    </location>
    <ligand>
        <name>L-aspartate</name>
        <dbReference type="ChEBI" id="CHEBI:29991"/>
    </ligand>
</feature>
<dbReference type="GO" id="GO:0050560">
    <property type="term" value="F:aspartate-tRNA(Asn) ligase activity"/>
    <property type="evidence" value="ECO:0007669"/>
    <property type="project" value="UniProtKB-EC"/>
</dbReference>
<name>A0A068SM12_NEOGA</name>
<evidence type="ECO:0000313" key="9">
    <source>
        <dbReference type="EMBL" id="CDN47297.1"/>
    </source>
</evidence>
<comment type="function">
    <text evidence="7">Aspartyl-tRNA synthetase with relaxed tRNA specificity since it is able to aspartylate not only its cognate tRNA(Asp) but also tRNA(Asn). Reaction proceeds in two steps: L-aspartate is first activated by ATP to form Asp-AMP and then transferred to the acceptor end of tRNA(Asp/Asn).</text>
</comment>
<dbReference type="InterPro" id="IPR004524">
    <property type="entry name" value="Asp-tRNA-ligase_1"/>
</dbReference>
<evidence type="ECO:0000256" key="5">
    <source>
        <dbReference type="ARBA" id="ARBA00022917"/>
    </source>
</evidence>
<keyword evidence="5 7" id="KW-0648">Protein biosynthesis</keyword>
<dbReference type="SUPFAM" id="SSF55681">
    <property type="entry name" value="Class II aaRS and biotin synthetases"/>
    <property type="match status" value="1"/>
</dbReference>
<comment type="similarity">
    <text evidence="1 7">Belongs to the class-II aminoacyl-tRNA synthetase family. Type 1 subfamily.</text>
</comment>
<dbReference type="GO" id="GO:0003676">
    <property type="term" value="F:nucleic acid binding"/>
    <property type="evidence" value="ECO:0007669"/>
    <property type="project" value="InterPro"/>
</dbReference>
<dbReference type="Pfam" id="PF01336">
    <property type="entry name" value="tRNA_anti-codon"/>
    <property type="match status" value="1"/>
</dbReference>
<proteinExistence type="inferred from homology"/>
<dbReference type="KEGG" id="ngg:RG540_CH11090"/>
<dbReference type="GO" id="GO:0005524">
    <property type="term" value="F:ATP binding"/>
    <property type="evidence" value="ECO:0007669"/>
    <property type="project" value="UniProtKB-UniRule"/>
</dbReference>
<gene>
    <name evidence="7" type="primary">aspS</name>
    <name evidence="9" type="ORF">RG540_CH11090</name>
</gene>
<dbReference type="PANTHER" id="PTHR22594:SF5">
    <property type="entry name" value="ASPARTATE--TRNA LIGASE, MITOCHONDRIAL"/>
    <property type="match status" value="1"/>
</dbReference>
<dbReference type="Proteomes" id="UP000028181">
    <property type="component" value="Chromosome I"/>
</dbReference>
<dbReference type="AlphaFoldDB" id="A0A068SM12"/>
<dbReference type="InterPro" id="IPR004365">
    <property type="entry name" value="NA-bd_OB_tRNA"/>
</dbReference>
<feature type="binding site" evidence="7">
    <location>
        <position position="544"/>
    </location>
    <ligand>
        <name>L-aspartate</name>
        <dbReference type="ChEBI" id="CHEBI:29991"/>
    </ligand>
</feature>
<feature type="binding site" evidence="7">
    <location>
        <position position="221"/>
    </location>
    <ligand>
        <name>L-aspartate</name>
        <dbReference type="ChEBI" id="CHEBI:29991"/>
    </ligand>
</feature>
<keyword evidence="7" id="KW-0963">Cytoplasm</keyword>
<dbReference type="OrthoDB" id="9802326at2"/>
<evidence type="ECO:0000313" key="10">
    <source>
        <dbReference type="Proteomes" id="UP000028181"/>
    </source>
</evidence>
<feature type="site" description="Important for tRNA non-discrimination" evidence="7">
    <location>
        <position position="33"/>
    </location>
</feature>
<feature type="binding site" evidence="7">
    <location>
        <position position="175"/>
    </location>
    <ligand>
        <name>L-aspartate</name>
        <dbReference type="ChEBI" id="CHEBI:29991"/>
    </ligand>
</feature>
<dbReference type="SUPFAM" id="SSF50249">
    <property type="entry name" value="Nucleic acid-binding proteins"/>
    <property type="match status" value="1"/>
</dbReference>
<evidence type="ECO:0000256" key="2">
    <source>
        <dbReference type="ARBA" id="ARBA00022598"/>
    </source>
</evidence>
<dbReference type="InterPro" id="IPR004115">
    <property type="entry name" value="GAD-like_sf"/>
</dbReference>
<dbReference type="eggNOG" id="COG0173">
    <property type="taxonomic scope" value="Bacteria"/>
</dbReference>
<comment type="subcellular location">
    <subcellularLocation>
        <location evidence="7">Cytoplasm</location>
    </subcellularLocation>
</comment>
<dbReference type="InterPro" id="IPR045864">
    <property type="entry name" value="aa-tRNA-synth_II/BPL/LPL"/>
</dbReference>
<dbReference type="InterPro" id="IPR006195">
    <property type="entry name" value="aa-tRNA-synth_II"/>
</dbReference>
<dbReference type="InterPro" id="IPR012340">
    <property type="entry name" value="NA-bd_OB-fold"/>
</dbReference>
<evidence type="ECO:0000256" key="6">
    <source>
        <dbReference type="ARBA" id="ARBA00023146"/>
    </source>
</evidence>
<comment type="catalytic activity">
    <reaction evidence="7">
        <text>tRNA(Asx) + L-aspartate + ATP = L-aspartyl-tRNA(Asx) + AMP + diphosphate</text>
        <dbReference type="Rhea" id="RHEA:18349"/>
        <dbReference type="Rhea" id="RHEA-COMP:9710"/>
        <dbReference type="Rhea" id="RHEA-COMP:9711"/>
        <dbReference type="ChEBI" id="CHEBI:29991"/>
        <dbReference type="ChEBI" id="CHEBI:30616"/>
        <dbReference type="ChEBI" id="CHEBI:33019"/>
        <dbReference type="ChEBI" id="CHEBI:78442"/>
        <dbReference type="ChEBI" id="CHEBI:78516"/>
        <dbReference type="ChEBI" id="CHEBI:456215"/>
        <dbReference type="EC" id="6.1.1.23"/>
    </reaction>
</comment>
<evidence type="ECO:0000256" key="7">
    <source>
        <dbReference type="HAMAP-Rule" id="MF_00044"/>
    </source>
</evidence>
<dbReference type="InterPro" id="IPR047089">
    <property type="entry name" value="Asp-tRNA-ligase_1_N"/>
</dbReference>
<dbReference type="Pfam" id="PF00152">
    <property type="entry name" value="tRNA-synt_2"/>
    <property type="match status" value="1"/>
</dbReference>
<comment type="subunit">
    <text evidence="7">Homodimer.</text>
</comment>
<dbReference type="PATRIC" id="fig|1028800.3.peg.1128"/>
<feature type="region of interest" description="Aspartate" evidence="7">
    <location>
        <begin position="199"/>
        <end position="202"/>
    </location>
</feature>
<evidence type="ECO:0000256" key="3">
    <source>
        <dbReference type="ARBA" id="ARBA00022741"/>
    </source>
</evidence>
<protein>
    <recommendedName>
        <fullName evidence="7">Aspartate--tRNA(Asp/Asn) ligase</fullName>
        <ecNumber evidence="7">6.1.1.23</ecNumber>
    </recommendedName>
    <alternativeName>
        <fullName evidence="7">Aspartyl-tRNA synthetase</fullName>
        <shortName evidence="7">AspRS</shortName>
    </alternativeName>
    <alternativeName>
        <fullName evidence="7">Non-discriminating aspartyl-tRNA synthetase</fullName>
        <shortName evidence="7">ND-AspRS</shortName>
    </alternativeName>
</protein>
<feature type="binding site" evidence="7">
    <location>
        <position position="537"/>
    </location>
    <ligand>
        <name>ATP</name>
        <dbReference type="ChEBI" id="CHEBI:30616"/>
    </ligand>
</feature>
<dbReference type="Gene3D" id="2.40.50.140">
    <property type="entry name" value="Nucleic acid-binding proteins"/>
    <property type="match status" value="1"/>
</dbReference>
<feature type="binding site" evidence="7">
    <location>
        <begin position="589"/>
        <end position="592"/>
    </location>
    <ligand>
        <name>ATP</name>
        <dbReference type="ChEBI" id="CHEBI:30616"/>
    </ligand>
</feature>
<dbReference type="GO" id="GO:0006422">
    <property type="term" value="P:aspartyl-tRNA aminoacylation"/>
    <property type="evidence" value="ECO:0007669"/>
    <property type="project" value="UniProtKB-UniRule"/>
</dbReference>
<sequence>MHRYRSHTCAALKKSDVGSTVRLSGWVHRVRDHGGVLFIDLRDHYGMTQVVADPDSPAFKTAEVVRGEWVIRIDGLVKARSEDTVNKGMATGEIELYAQEIEVLSAAKELPLPVFGEPDYPEDVRLKYRFLDLRRETLHRNIVKRTQIISDMRRRMGEIGFAEYSTPILTASSPEGARDFLVPSRIHEGKFFALPQAPQQYKQLLMVAGFDRYFQIAPCFRDEDPRADRLPGEFYQLDLEMSFVTQEDVWNTMGPVMTGVFEQFAEGKPVTKDWPRIPYDVAIRKYGSDKPDLRNPIEMQAVTEHFAGSGFKVFAGMIASNPKVEVWAIPAKTGGSRAFCDRMNAWAQSTGQPGLGYIFWRGPELVDEAPAQALIQEGYDKGSNAKHAQGVQMLEKIREENQQRLQKHKEETGGIPEAAGPLAKNIGIDRTEAIRNQLGLDIGDACFFVAGDPAKFYKFAGEARTRAGEELNLVDRDRFDMCWIVDFPFYEWSEEEKKLDFAHNPFSMPQGGIEALENQDPLTIKAFQYDAVCNGFEIASGSIRNQSPELMVKAFEKVGLSQADVEDRFGGMYRAFQYGAPPHGGAAFGIDRIVMLLVGAKNLREVTLFPMNQQAQDLLMGAPSPATPQQLRELAIRVMPTPKKD</sequence>
<keyword evidence="4 7" id="KW-0067">ATP-binding</keyword>
<keyword evidence="2 7" id="KW-0436">Ligase</keyword>
<feature type="binding site" evidence="7">
    <location>
        <begin position="221"/>
        <end position="223"/>
    </location>
    <ligand>
        <name>ATP</name>
        <dbReference type="ChEBI" id="CHEBI:30616"/>
    </ligand>
</feature>
<dbReference type="HAMAP" id="MF_00044">
    <property type="entry name" value="Asp_tRNA_synth_type1"/>
    <property type="match status" value="1"/>
</dbReference>
<evidence type="ECO:0000259" key="8">
    <source>
        <dbReference type="PROSITE" id="PS50862"/>
    </source>
</evidence>
<dbReference type="CDD" id="cd04317">
    <property type="entry name" value="EcAspRS_like_N"/>
    <property type="match status" value="1"/>
</dbReference>
<dbReference type="PRINTS" id="PR01042">
    <property type="entry name" value="TRNASYNTHASP"/>
</dbReference>
<evidence type="ECO:0000256" key="4">
    <source>
        <dbReference type="ARBA" id="ARBA00022840"/>
    </source>
</evidence>
<keyword evidence="3 7" id="KW-0547">Nucleotide-binding</keyword>
<feature type="domain" description="Aminoacyl-transfer RNA synthetases class-II family profile" evidence="8">
    <location>
        <begin position="145"/>
        <end position="610"/>
    </location>
</feature>
<dbReference type="NCBIfam" id="TIGR00459">
    <property type="entry name" value="aspS_bact"/>
    <property type="match status" value="1"/>
</dbReference>
<dbReference type="Gene3D" id="3.30.930.10">
    <property type="entry name" value="Bira Bifunctional Protein, Domain 2"/>
    <property type="match status" value="2"/>
</dbReference>
<comment type="caution">
    <text evidence="7">Lacks conserved residue(s) required for the propagation of feature annotation.</text>
</comment>
<keyword evidence="6 7" id="KW-0030">Aminoacyl-tRNA synthetase</keyword>
<dbReference type="InterPro" id="IPR002312">
    <property type="entry name" value="Asp/Asn-tRNA-synth_IIb"/>
</dbReference>
<accession>A0A068SM12</accession>
<dbReference type="InterPro" id="IPR004364">
    <property type="entry name" value="Aa-tRNA-synt_II"/>
</dbReference>
<keyword evidence="10" id="KW-1185">Reference proteome</keyword>
<dbReference type="Gene3D" id="3.30.1360.30">
    <property type="entry name" value="GAD-like domain"/>
    <property type="match status" value="2"/>
</dbReference>
<dbReference type="SUPFAM" id="SSF55261">
    <property type="entry name" value="GAD domain-like"/>
    <property type="match status" value="2"/>
</dbReference>
<dbReference type="NCBIfam" id="NF001750">
    <property type="entry name" value="PRK00476.1"/>
    <property type="match status" value="1"/>
</dbReference>
<dbReference type="GO" id="GO:0004815">
    <property type="term" value="F:aspartate-tRNA ligase activity"/>
    <property type="evidence" value="ECO:0007669"/>
    <property type="project" value="UniProtKB-UniRule"/>
</dbReference>
<dbReference type="EMBL" id="HG938353">
    <property type="protein sequence ID" value="CDN47297.1"/>
    <property type="molecule type" value="Genomic_DNA"/>
</dbReference>